<dbReference type="InterPro" id="IPR001667">
    <property type="entry name" value="DDH_dom"/>
</dbReference>
<accession>A0AAV3T233</accession>
<evidence type="ECO:0000313" key="5">
    <source>
        <dbReference type="Proteomes" id="UP001500194"/>
    </source>
</evidence>
<dbReference type="Pfam" id="PF01368">
    <property type="entry name" value="DHH"/>
    <property type="match status" value="1"/>
</dbReference>
<dbReference type="RefSeq" id="WP_227260581.1">
    <property type="nucleotide sequence ID" value="NZ_BAAADU010000002.1"/>
</dbReference>
<dbReference type="GO" id="GO:0006813">
    <property type="term" value="P:potassium ion transport"/>
    <property type="evidence" value="ECO:0007669"/>
    <property type="project" value="InterPro"/>
</dbReference>
<name>A0AAV3T233_9EURY</name>
<evidence type="ECO:0000259" key="2">
    <source>
        <dbReference type="Pfam" id="PF02254"/>
    </source>
</evidence>
<dbReference type="Pfam" id="PF02272">
    <property type="entry name" value="DHHA1"/>
    <property type="match status" value="1"/>
</dbReference>
<proteinExistence type="predicted"/>
<feature type="domain" description="RCK N-terminal" evidence="2">
    <location>
        <begin position="5"/>
        <end position="95"/>
    </location>
</feature>
<dbReference type="Gene3D" id="3.40.50.720">
    <property type="entry name" value="NAD(P)-binding Rossmann-like Domain"/>
    <property type="match status" value="1"/>
</dbReference>
<dbReference type="Pfam" id="PF02254">
    <property type="entry name" value="TrkA_N"/>
    <property type="match status" value="1"/>
</dbReference>
<dbReference type="InterPro" id="IPR036291">
    <property type="entry name" value="NAD(P)-bd_dom_sf"/>
</dbReference>
<feature type="domain" description="DHHA1" evidence="3">
    <location>
        <begin position="353"/>
        <end position="450"/>
    </location>
</feature>
<reference evidence="4 5" key="1">
    <citation type="journal article" date="2019" name="Int. J. Syst. Evol. Microbiol.">
        <title>The Global Catalogue of Microorganisms (GCM) 10K type strain sequencing project: providing services to taxonomists for standard genome sequencing and annotation.</title>
        <authorList>
            <consortium name="The Broad Institute Genomics Platform"/>
            <consortium name="The Broad Institute Genome Sequencing Center for Infectious Disease"/>
            <person name="Wu L."/>
            <person name="Ma J."/>
        </authorList>
    </citation>
    <scope>NUCLEOTIDE SEQUENCE [LARGE SCALE GENOMIC DNA]</scope>
    <source>
        <strain evidence="4 5">JCM 16327</strain>
    </source>
</reference>
<dbReference type="InterPro" id="IPR003156">
    <property type="entry name" value="DHHA1_dom"/>
</dbReference>
<dbReference type="EMBL" id="BAAADU010000002">
    <property type="protein sequence ID" value="GAA0653960.1"/>
    <property type="molecule type" value="Genomic_DNA"/>
</dbReference>
<keyword evidence="5" id="KW-1185">Reference proteome</keyword>
<dbReference type="PANTHER" id="PTHR47618:SF1">
    <property type="entry name" value="BIFUNCTIONAL OLIGORIBONUCLEASE AND PAP PHOSPHATASE NRNA"/>
    <property type="match status" value="1"/>
</dbReference>
<gene>
    <name evidence="4" type="ORF">GCM10009019_16830</name>
</gene>
<dbReference type="InterPro" id="IPR003148">
    <property type="entry name" value="RCK_N"/>
</dbReference>
<dbReference type="SUPFAM" id="SSF51735">
    <property type="entry name" value="NAD(P)-binding Rossmann-fold domains"/>
    <property type="match status" value="1"/>
</dbReference>
<dbReference type="Proteomes" id="UP001500194">
    <property type="component" value="Unassembled WGS sequence"/>
</dbReference>
<dbReference type="InterPro" id="IPR038763">
    <property type="entry name" value="DHH_sf"/>
</dbReference>
<evidence type="ECO:0000313" key="4">
    <source>
        <dbReference type="EMBL" id="GAA0653960.1"/>
    </source>
</evidence>
<dbReference type="AlphaFoldDB" id="A0AAV3T233"/>
<dbReference type="InterPro" id="IPR051319">
    <property type="entry name" value="Oligoribo/pAp-PDE_c-di-AMP_PDE"/>
</dbReference>
<dbReference type="GO" id="GO:0003676">
    <property type="term" value="F:nucleic acid binding"/>
    <property type="evidence" value="ECO:0007669"/>
    <property type="project" value="InterPro"/>
</dbReference>
<dbReference type="Gene3D" id="3.90.1640.10">
    <property type="entry name" value="inorganic pyrophosphatase (n-terminal core)"/>
    <property type="match status" value="1"/>
</dbReference>
<comment type="caution">
    <text evidence="4">The sequence shown here is derived from an EMBL/GenBank/DDBJ whole genome shotgun (WGS) entry which is preliminary data.</text>
</comment>
<dbReference type="GeneID" id="68573640"/>
<evidence type="ECO:0000259" key="3">
    <source>
        <dbReference type="Pfam" id="PF02272"/>
    </source>
</evidence>
<protein>
    <submittedName>
        <fullName evidence="4">DHHA1 domain-containing protein</fullName>
    </submittedName>
</protein>
<feature type="domain" description="DDH" evidence="1">
    <location>
        <begin position="154"/>
        <end position="296"/>
    </location>
</feature>
<sequence>MVFRLVLGCGTTGHAVVDELGGESGDLLVLDADASRVESLRNEKVPAETADITDPASIDRERAPDVVFVGADDPETNLAATRAVTAAHPDAYVVAFTGVGATRSTRDALAGVADRVVDAGAAVLDDVAETAARGDSGRVHDLRGTLQAVEGRLAVFMHDNPDPDAIAAAVALTRIADGVGTPADACYFGEISHQENRAFVNLLDLDLVNLDPDASLDDYAGVALVDHSRPGVNDQLPPDTDVDVVIDHHPSEGDIDADFVDVRPEVGATSTILVEYLSQLGVDLDTSVATGLLYGIRVDTKDFSREITTADFEAAAELLAYADVDVLERVESPNVSADTFDVIARGIGNRQLNGSVLSSCVGAINDRDTLAQAADRLLAMEGVTVTFVYGFMDGTVYASARARGADVDLGSALREAFDDLGSAGGHADMAGAQIPMGVFDVLEGDAADELQGVLEDAIANRFFDAVR</sequence>
<evidence type="ECO:0000259" key="1">
    <source>
        <dbReference type="Pfam" id="PF01368"/>
    </source>
</evidence>
<dbReference type="SUPFAM" id="SSF64182">
    <property type="entry name" value="DHH phosphoesterases"/>
    <property type="match status" value="1"/>
</dbReference>
<organism evidence="4 5">
    <name type="scientific">Salarchaeum japonicum</name>
    <dbReference type="NCBI Taxonomy" id="555573"/>
    <lineage>
        <taxon>Archaea</taxon>
        <taxon>Methanobacteriati</taxon>
        <taxon>Methanobacteriota</taxon>
        <taxon>Stenosarchaea group</taxon>
        <taxon>Halobacteria</taxon>
        <taxon>Halobacteriales</taxon>
        <taxon>Halobacteriaceae</taxon>
    </lineage>
</organism>
<dbReference type="PANTHER" id="PTHR47618">
    <property type="entry name" value="BIFUNCTIONAL OLIGORIBONUCLEASE AND PAP PHOSPHATASE NRNA"/>
    <property type="match status" value="1"/>
</dbReference>